<dbReference type="GeneID" id="104733616"/>
<dbReference type="Proteomes" id="UP000694864">
    <property type="component" value="Chromosome 12"/>
</dbReference>
<evidence type="ECO:0000313" key="4">
    <source>
        <dbReference type="RefSeq" id="XP_010451487.1"/>
    </source>
</evidence>
<dbReference type="PROSITE" id="PS50004">
    <property type="entry name" value="C2"/>
    <property type="match status" value="1"/>
</dbReference>
<dbReference type="SUPFAM" id="SSF49562">
    <property type="entry name" value="C2 domain (Calcium/lipid-binding domain, CaLB)"/>
    <property type="match status" value="1"/>
</dbReference>
<dbReference type="InterPro" id="IPR000008">
    <property type="entry name" value="C2_dom"/>
</dbReference>
<dbReference type="Pfam" id="PF00168">
    <property type="entry name" value="C2"/>
    <property type="match status" value="1"/>
</dbReference>
<dbReference type="InterPro" id="IPR044750">
    <property type="entry name" value="C2_SRC2/BAP"/>
</dbReference>
<feature type="domain" description="C2" evidence="2">
    <location>
        <begin position="1"/>
        <end position="113"/>
    </location>
</feature>
<evidence type="ECO:0000256" key="1">
    <source>
        <dbReference type="SAM" id="MobiDB-lite"/>
    </source>
</evidence>
<reference evidence="4" key="2">
    <citation type="submission" date="2025-08" db="UniProtKB">
        <authorList>
            <consortium name="RefSeq"/>
        </authorList>
    </citation>
    <scope>IDENTIFICATION</scope>
    <source>
        <tissue evidence="4">Leaf</tissue>
    </source>
</reference>
<dbReference type="PANTHER" id="PTHR32246">
    <property type="entry name" value="INGRESSION PROTEIN FIC1"/>
    <property type="match status" value="1"/>
</dbReference>
<dbReference type="InterPro" id="IPR035892">
    <property type="entry name" value="C2_domain_sf"/>
</dbReference>
<proteinExistence type="predicted"/>
<dbReference type="RefSeq" id="XP_010451487.1">
    <property type="nucleotide sequence ID" value="XM_010453185.1"/>
</dbReference>
<reference evidence="3" key="1">
    <citation type="journal article" date="2014" name="Nat. Commun.">
        <title>The emerging biofuel crop Camelina sativa retains a highly undifferentiated hexaploid genome structure.</title>
        <authorList>
            <person name="Kagale S."/>
            <person name="Koh C."/>
            <person name="Nixon J."/>
            <person name="Bollina V."/>
            <person name="Clarke W.E."/>
            <person name="Tuteja R."/>
            <person name="Spillane C."/>
            <person name="Robinson S.J."/>
            <person name="Links M.G."/>
            <person name="Clarke C."/>
            <person name="Higgins E.E."/>
            <person name="Huebert T."/>
            <person name="Sharpe A.G."/>
            <person name="Parkin I.A."/>
        </authorList>
    </citation>
    <scope>NUCLEOTIDE SEQUENCE [LARGE SCALE GENOMIC DNA]</scope>
    <source>
        <strain evidence="3">cv. DH55</strain>
    </source>
</reference>
<dbReference type="Gene3D" id="2.60.40.150">
    <property type="entry name" value="C2 domain"/>
    <property type="match status" value="1"/>
</dbReference>
<organism evidence="3 4">
    <name type="scientific">Camelina sativa</name>
    <name type="common">False flax</name>
    <name type="synonym">Myagrum sativum</name>
    <dbReference type="NCBI Taxonomy" id="90675"/>
    <lineage>
        <taxon>Eukaryota</taxon>
        <taxon>Viridiplantae</taxon>
        <taxon>Streptophyta</taxon>
        <taxon>Embryophyta</taxon>
        <taxon>Tracheophyta</taxon>
        <taxon>Spermatophyta</taxon>
        <taxon>Magnoliopsida</taxon>
        <taxon>eudicotyledons</taxon>
        <taxon>Gunneridae</taxon>
        <taxon>Pentapetalae</taxon>
        <taxon>rosids</taxon>
        <taxon>malvids</taxon>
        <taxon>Brassicales</taxon>
        <taxon>Brassicaceae</taxon>
        <taxon>Camelineae</taxon>
        <taxon>Camelina</taxon>
    </lineage>
</organism>
<evidence type="ECO:0000259" key="2">
    <source>
        <dbReference type="PROSITE" id="PS50004"/>
    </source>
</evidence>
<name>A0ABM0V690_CAMSA</name>
<sequence>MANLTLELNINSASSLLNVNLITKMDVYAKINIRDENTQKKQKAKTTVDRSGGSNPIWNQAAKFSVNERLVRDGRLTLVMRLISRRILGNKEIGRVGIPLLELLNSATWPIGSGNNNQEMILMNRQVRTLSGKQAGFLNFQYRFKSDSPVAVMVNQNLVDHTPAADPPSSQMEPLPLAPPETPIEFPRLPEPPSHSRHPFAVGPSDDYAVAVGPKDDDHLPIHVYKTVTMEQAIGHHNYIPPSPSLQGYEPYDYRMPTPQASLPPAPPSSPIGYDGYGYGRWM</sequence>
<protein>
    <submittedName>
        <fullName evidence="4">Protein SRC2-like</fullName>
    </submittedName>
</protein>
<evidence type="ECO:0000313" key="3">
    <source>
        <dbReference type="Proteomes" id="UP000694864"/>
    </source>
</evidence>
<gene>
    <name evidence="4" type="primary">LOC104733616</name>
</gene>
<dbReference type="SMART" id="SM00239">
    <property type="entry name" value="C2"/>
    <property type="match status" value="1"/>
</dbReference>
<keyword evidence="3" id="KW-1185">Reference proteome</keyword>
<feature type="region of interest" description="Disordered" evidence="1">
    <location>
        <begin position="162"/>
        <end position="183"/>
    </location>
</feature>
<accession>A0ABM0V690</accession>
<dbReference type="PANTHER" id="PTHR32246:SF130">
    <property type="entry name" value="CALCIUM-DEPENDENT LIPID-BINDING (CALB DOMAIN) FAMILY PROTEIN"/>
    <property type="match status" value="1"/>
</dbReference>
<dbReference type="CDD" id="cd04051">
    <property type="entry name" value="C2_SRC2_like"/>
    <property type="match status" value="1"/>
</dbReference>